<evidence type="ECO:0000313" key="11">
    <source>
        <dbReference type="Proteomes" id="UP000092443"/>
    </source>
</evidence>
<evidence type="ECO:0000256" key="3">
    <source>
        <dbReference type="ARBA" id="ARBA00022664"/>
    </source>
</evidence>
<feature type="region of interest" description="Disordered" evidence="9">
    <location>
        <begin position="68"/>
        <end position="98"/>
    </location>
</feature>
<keyword evidence="5 8" id="KW-0694">RNA-binding</keyword>
<dbReference type="SMART" id="SM00360">
    <property type="entry name" value="RRM"/>
    <property type="match status" value="3"/>
</dbReference>
<sequence>MGKMQVQVPEHVVSLYVATYGQNGPGLGSDEKEIILLVYVILEATTGQIIGTKQILVRPDGCLFKDRTNSVSSETSNSAISPPPPPSSSTTTSSQPKSSLAITYTDAINNVNKSVNGCTAIGDNENITNNCSNAPTATIITNTNANNVSSTALTPIINNNTIISNNNSITNGPNSDYNELPIVIAQAAGKPLREAIDEFDEYLRILSLSDTDFKLITDGQLPLRQCLHREACVKEIELPAYYNKFSDLRKEFNHFKSGDLSRALVPVKDIKKILQLPATQLPQSIAEMVKELNITAGDDSEFYMKECRDMILIIQHLLKAGHKFIANETVNLILEPGICSIDDEIDGNCIVRARGLPWQSSDQDIAKFFRGLNVAKGGVALCLSPLGRRNGEALIRFISQEHRDMALKRHKHHIGNRYIEVYRATGEDFLSVAGGASNEAQAFLSKGAQVIIRMRGLPYDCTAKQVLDFFTNGENPCQVLDGTEGVLFVKKPDGRATGDAFVLFANDTDAPKALARHRESIGQRYIELFRSTTAEVQQVLNRSLDPKTYEAITHQPPLIAQLPPMQLSLLPQHLITSGTTKNCIRLRGLPYEALVEHILHFLDDFAKHIIYQGVHMVINAQGQPSGEAFIQMDSEESARLCAQRKHHQFMVFGKKYRYIEVFQCSGDDMNAVLNGGLPSPVPAVQTHPHLSAGKQPSLLSPGSPVISGHFGPFTSFVPTAPLLTSPSQHHHHHHHHRNHHSHGPAGHHHHHHHHHHQHHPTPPTYFAPSLVYWSYPSPPVSPTTYFNQSAHSPNHVATSNHHPAPLSPTVYSLDYISSMQTTNYTNQASPLSPTAAVSGLIFTPNKTPTMTLVPPKIFHAPLAPVAAGSPVAYHSKLPITPANSIHYHHYSPTSAALITTATAAAAIANGGCATTTISANNETDNKVIANFGKTHSSVSHKVNASKTNSSSTVSTLTSTTTTTSVNAKAIVSNQRVELYIS</sequence>
<evidence type="ECO:0000256" key="7">
    <source>
        <dbReference type="ARBA" id="ARBA00023242"/>
    </source>
</evidence>
<keyword evidence="3" id="KW-0507">mRNA processing</keyword>
<dbReference type="InterPro" id="IPR035979">
    <property type="entry name" value="RBD_domain_sf"/>
</dbReference>
<feature type="compositionally biased region" description="Low complexity" evidence="9">
    <location>
        <begin position="88"/>
        <end position="98"/>
    </location>
</feature>
<feature type="compositionally biased region" description="Basic residues" evidence="9">
    <location>
        <begin position="728"/>
        <end position="759"/>
    </location>
</feature>
<feature type="domain" description="RRM" evidence="10">
    <location>
        <begin position="450"/>
        <end position="533"/>
    </location>
</feature>
<dbReference type="InterPro" id="IPR034980">
    <property type="entry name" value="Fusilli_RRM2"/>
</dbReference>
<dbReference type="InterPro" id="IPR000504">
    <property type="entry name" value="RRM_dom"/>
</dbReference>
<evidence type="ECO:0000256" key="5">
    <source>
        <dbReference type="ARBA" id="ARBA00022884"/>
    </source>
</evidence>
<evidence type="ECO:0000256" key="1">
    <source>
        <dbReference type="ARBA" id="ARBA00004123"/>
    </source>
</evidence>
<organism evidence="11 12">
    <name type="scientific">Glossina fuscipes</name>
    <dbReference type="NCBI Taxonomy" id="7396"/>
    <lineage>
        <taxon>Eukaryota</taxon>
        <taxon>Metazoa</taxon>
        <taxon>Ecdysozoa</taxon>
        <taxon>Arthropoda</taxon>
        <taxon>Hexapoda</taxon>
        <taxon>Insecta</taxon>
        <taxon>Pterygota</taxon>
        <taxon>Neoptera</taxon>
        <taxon>Endopterygota</taxon>
        <taxon>Diptera</taxon>
        <taxon>Brachycera</taxon>
        <taxon>Muscomorpha</taxon>
        <taxon>Hippoboscoidea</taxon>
        <taxon>Glossinidae</taxon>
        <taxon>Glossina</taxon>
    </lineage>
</organism>
<dbReference type="PANTHER" id="PTHR13976">
    <property type="entry name" value="HETEROGENEOUS NUCLEAR RIBONUCLEOPROTEIN-RELATED"/>
    <property type="match status" value="1"/>
</dbReference>
<evidence type="ECO:0000256" key="2">
    <source>
        <dbReference type="ARBA" id="ARBA00008866"/>
    </source>
</evidence>
<evidence type="ECO:0000256" key="9">
    <source>
        <dbReference type="SAM" id="MobiDB-lite"/>
    </source>
</evidence>
<dbReference type="FunFam" id="3.30.70.330:FF:000041">
    <property type="entry name" value="Epithelial splicing regulatory protein 1"/>
    <property type="match status" value="1"/>
</dbReference>
<dbReference type="InterPro" id="IPR050666">
    <property type="entry name" value="ESRP"/>
</dbReference>
<dbReference type="Gene3D" id="3.30.70.330">
    <property type="match status" value="3"/>
</dbReference>
<accession>A0A9C5YWN7</accession>
<dbReference type="RefSeq" id="XP_037888193.1">
    <property type="nucleotide sequence ID" value="XM_038032265.1"/>
</dbReference>
<evidence type="ECO:0000259" key="10">
    <source>
        <dbReference type="PROSITE" id="PS50102"/>
    </source>
</evidence>
<dbReference type="FunFam" id="3.30.70.330:FF:000070">
    <property type="entry name" value="Epithelial splicing regulatory protein 1"/>
    <property type="match status" value="1"/>
</dbReference>
<evidence type="ECO:0000313" key="12">
    <source>
        <dbReference type="RefSeq" id="XP_037888193.1"/>
    </source>
</evidence>
<dbReference type="SUPFAM" id="SSF54928">
    <property type="entry name" value="RNA-binding domain, RBD"/>
    <property type="match status" value="3"/>
</dbReference>
<keyword evidence="4" id="KW-0677">Repeat</keyword>
<protein>
    <submittedName>
        <fullName evidence="12">RNA-binding protein fusilli isoform X2</fullName>
    </submittedName>
</protein>
<gene>
    <name evidence="12" type="primary">LOC119636705</name>
</gene>
<dbReference type="GO" id="GO:0005634">
    <property type="term" value="C:nucleus"/>
    <property type="evidence" value="ECO:0007669"/>
    <property type="project" value="UniProtKB-SubCell"/>
</dbReference>
<dbReference type="GO" id="GO:0003723">
    <property type="term" value="F:RNA binding"/>
    <property type="evidence" value="ECO:0007669"/>
    <property type="project" value="UniProtKB-UniRule"/>
</dbReference>
<comment type="subcellular location">
    <subcellularLocation>
        <location evidence="1">Nucleus</location>
    </subcellularLocation>
</comment>
<evidence type="ECO:0000256" key="4">
    <source>
        <dbReference type="ARBA" id="ARBA00022737"/>
    </source>
</evidence>
<name>A0A9C5YWN7_9MUSC</name>
<dbReference type="CDD" id="cd12743">
    <property type="entry name" value="RRM3_Fusilli"/>
    <property type="match status" value="1"/>
</dbReference>
<dbReference type="GO" id="GO:0006397">
    <property type="term" value="P:mRNA processing"/>
    <property type="evidence" value="ECO:0007669"/>
    <property type="project" value="UniProtKB-KW"/>
</dbReference>
<dbReference type="GeneID" id="119636705"/>
<dbReference type="InterPro" id="IPR036397">
    <property type="entry name" value="RNaseH_sf"/>
</dbReference>
<feature type="region of interest" description="Disordered" evidence="9">
    <location>
        <begin position="721"/>
        <end position="761"/>
    </location>
</feature>
<comment type="similarity">
    <text evidence="2">Belongs to the ESRP family.</text>
</comment>
<dbReference type="Proteomes" id="UP000092443">
    <property type="component" value="Unplaced"/>
</dbReference>
<keyword evidence="11" id="KW-1185">Reference proteome</keyword>
<proteinExistence type="inferred from homology"/>
<dbReference type="GO" id="GO:0008380">
    <property type="term" value="P:RNA splicing"/>
    <property type="evidence" value="ECO:0007669"/>
    <property type="project" value="UniProtKB-KW"/>
</dbReference>
<dbReference type="CDD" id="cd12741">
    <property type="entry name" value="RRM2_Fusilli"/>
    <property type="match status" value="1"/>
</dbReference>
<keyword evidence="6" id="KW-0508">mRNA splicing</keyword>
<evidence type="ECO:0000256" key="6">
    <source>
        <dbReference type="ARBA" id="ARBA00023187"/>
    </source>
</evidence>
<evidence type="ECO:0000256" key="8">
    <source>
        <dbReference type="PROSITE-ProRule" id="PRU00176"/>
    </source>
</evidence>
<dbReference type="AlphaFoldDB" id="A0A9C5YWN7"/>
<dbReference type="InterPro" id="IPR012677">
    <property type="entry name" value="Nucleotide-bd_a/b_plait_sf"/>
</dbReference>
<dbReference type="CDD" id="cd12738">
    <property type="entry name" value="RRM1_Fusilli"/>
    <property type="match status" value="1"/>
</dbReference>
<keyword evidence="7" id="KW-0539">Nucleus</keyword>
<dbReference type="Gene3D" id="3.30.420.10">
    <property type="entry name" value="Ribonuclease H-like superfamily/Ribonuclease H"/>
    <property type="match status" value="1"/>
</dbReference>
<dbReference type="PROSITE" id="PS50102">
    <property type="entry name" value="RRM"/>
    <property type="match status" value="1"/>
</dbReference>
<reference evidence="12" key="1">
    <citation type="submission" date="2025-08" db="UniProtKB">
        <authorList>
            <consortium name="RefSeq"/>
        </authorList>
    </citation>
    <scope>IDENTIFICATION</scope>
    <source>
        <tissue evidence="12">Whole body pupa</tissue>
    </source>
</reference>